<sequence>MVTPSTSSASAADEPRPYCESMNINERYVRWAEQQPHQNDLSFCCDGTYIRTISASAATRTTSNDSSAPSIWSVGMSLCMPDL</sequence>
<organism evidence="1 2">
    <name type="scientific">Romanomermis culicivorax</name>
    <name type="common">Nematode worm</name>
    <dbReference type="NCBI Taxonomy" id="13658"/>
    <lineage>
        <taxon>Eukaryota</taxon>
        <taxon>Metazoa</taxon>
        <taxon>Ecdysozoa</taxon>
        <taxon>Nematoda</taxon>
        <taxon>Enoplea</taxon>
        <taxon>Dorylaimia</taxon>
        <taxon>Mermithida</taxon>
        <taxon>Mermithoidea</taxon>
        <taxon>Mermithidae</taxon>
        <taxon>Romanomermis</taxon>
    </lineage>
</organism>
<dbReference type="Proteomes" id="UP000887565">
    <property type="component" value="Unplaced"/>
</dbReference>
<accession>A0A915IEQ7</accession>
<reference evidence="2" key="1">
    <citation type="submission" date="2022-11" db="UniProtKB">
        <authorList>
            <consortium name="WormBaseParasite"/>
        </authorList>
    </citation>
    <scope>IDENTIFICATION</scope>
</reference>
<evidence type="ECO:0000313" key="2">
    <source>
        <dbReference type="WBParaSite" id="nRc.2.0.1.t11701-RA"/>
    </source>
</evidence>
<protein>
    <submittedName>
        <fullName evidence="2">Uncharacterized protein</fullName>
    </submittedName>
</protein>
<name>A0A915IEQ7_ROMCU</name>
<keyword evidence="1" id="KW-1185">Reference proteome</keyword>
<proteinExistence type="predicted"/>
<evidence type="ECO:0000313" key="1">
    <source>
        <dbReference type="Proteomes" id="UP000887565"/>
    </source>
</evidence>
<dbReference type="AlphaFoldDB" id="A0A915IEQ7"/>
<dbReference type="WBParaSite" id="nRc.2.0.1.t11701-RA">
    <property type="protein sequence ID" value="nRc.2.0.1.t11701-RA"/>
    <property type="gene ID" value="nRc.2.0.1.g11701"/>
</dbReference>